<evidence type="ECO:0000313" key="2">
    <source>
        <dbReference type="Proteomes" id="UP000198324"/>
    </source>
</evidence>
<dbReference type="EMBL" id="FZOC01000005">
    <property type="protein sequence ID" value="SNS07798.1"/>
    <property type="molecule type" value="Genomic_DNA"/>
</dbReference>
<gene>
    <name evidence="1" type="ORF">SAMN04488503_2611</name>
</gene>
<dbReference type="Proteomes" id="UP000198324">
    <property type="component" value="Unassembled WGS sequence"/>
</dbReference>
<sequence length="64" mass="7139">MENDWILAEKLPVDDADPKALLAKWANVAEDMALVPSLNVRMRVADGHFVVEVSPELYDVFRGA</sequence>
<protein>
    <submittedName>
        <fullName evidence="1">Uncharacterized protein</fullName>
    </submittedName>
</protein>
<dbReference type="RefSeq" id="WP_089274815.1">
    <property type="nucleotide sequence ID" value="NZ_FZOC01000005.1"/>
</dbReference>
<accession>A0A239BK91</accession>
<name>A0A239BK91_9BACT</name>
<proteinExistence type="predicted"/>
<evidence type="ECO:0000313" key="1">
    <source>
        <dbReference type="EMBL" id="SNS07798.1"/>
    </source>
</evidence>
<keyword evidence="2" id="KW-1185">Reference proteome</keyword>
<organism evidence="1 2">
    <name type="scientific">Humidesulfovibrio mexicanus</name>
    <dbReference type="NCBI Taxonomy" id="147047"/>
    <lineage>
        <taxon>Bacteria</taxon>
        <taxon>Pseudomonadati</taxon>
        <taxon>Thermodesulfobacteriota</taxon>
        <taxon>Desulfovibrionia</taxon>
        <taxon>Desulfovibrionales</taxon>
        <taxon>Desulfovibrionaceae</taxon>
        <taxon>Humidesulfovibrio</taxon>
    </lineage>
</organism>
<dbReference type="OrthoDB" id="5459869at2"/>
<dbReference type="AlphaFoldDB" id="A0A239BK91"/>
<reference evidence="1 2" key="1">
    <citation type="submission" date="2017-06" db="EMBL/GenBank/DDBJ databases">
        <authorList>
            <person name="Kim H.J."/>
            <person name="Triplett B.A."/>
        </authorList>
    </citation>
    <scope>NUCLEOTIDE SEQUENCE [LARGE SCALE GENOMIC DNA]</scope>
    <source>
        <strain evidence="1 2">DSM 13116</strain>
    </source>
</reference>